<keyword evidence="2" id="KW-0479">Metal-binding</keyword>
<dbReference type="InterPro" id="IPR036957">
    <property type="entry name" value="Znf_PARP_sf"/>
</dbReference>
<evidence type="ECO:0000256" key="4">
    <source>
        <dbReference type="ARBA" id="ARBA00022833"/>
    </source>
</evidence>
<dbReference type="GO" id="GO:0005634">
    <property type="term" value="C:nucleus"/>
    <property type="evidence" value="ECO:0007669"/>
    <property type="project" value="UniProtKB-SubCell"/>
</dbReference>
<dbReference type="GO" id="GO:0008270">
    <property type="term" value="F:zinc ion binding"/>
    <property type="evidence" value="ECO:0007669"/>
    <property type="project" value="UniProtKB-KW"/>
</dbReference>
<gene>
    <name evidence="8" type="ORF">O0I10_002157</name>
</gene>
<evidence type="ECO:0000256" key="2">
    <source>
        <dbReference type="ARBA" id="ARBA00022723"/>
    </source>
</evidence>
<dbReference type="Gene3D" id="3.30.1740.10">
    <property type="entry name" value="Zinc finger, PARP-type"/>
    <property type="match status" value="1"/>
</dbReference>
<protein>
    <recommendedName>
        <fullName evidence="7">PARP-type domain-containing protein</fullName>
    </recommendedName>
</protein>
<keyword evidence="5" id="KW-0539">Nucleus</keyword>
<feature type="compositionally biased region" description="Basic and acidic residues" evidence="6">
    <location>
        <begin position="161"/>
        <end position="186"/>
    </location>
</feature>
<evidence type="ECO:0000313" key="8">
    <source>
        <dbReference type="EMBL" id="KAJ8662462.1"/>
    </source>
</evidence>
<comment type="caution">
    <text evidence="8">The sequence shown here is derived from an EMBL/GenBank/DDBJ whole genome shotgun (WGS) entry which is preliminary data.</text>
</comment>
<keyword evidence="9" id="KW-1185">Reference proteome</keyword>
<keyword evidence="4" id="KW-0862">Zinc</keyword>
<dbReference type="GeneID" id="83209575"/>
<organism evidence="8 9">
    <name type="scientific">Lichtheimia ornata</name>
    <dbReference type="NCBI Taxonomy" id="688661"/>
    <lineage>
        <taxon>Eukaryota</taxon>
        <taxon>Fungi</taxon>
        <taxon>Fungi incertae sedis</taxon>
        <taxon>Mucoromycota</taxon>
        <taxon>Mucoromycotina</taxon>
        <taxon>Mucoromycetes</taxon>
        <taxon>Mucorales</taxon>
        <taxon>Lichtheimiaceae</taxon>
        <taxon>Lichtheimia</taxon>
    </lineage>
</organism>
<feature type="region of interest" description="Disordered" evidence="6">
    <location>
        <begin position="97"/>
        <end position="130"/>
    </location>
</feature>
<evidence type="ECO:0000256" key="1">
    <source>
        <dbReference type="ARBA" id="ARBA00004123"/>
    </source>
</evidence>
<evidence type="ECO:0000259" key="7">
    <source>
        <dbReference type="PROSITE" id="PS50064"/>
    </source>
</evidence>
<reference evidence="8 9" key="1">
    <citation type="submission" date="2023-03" db="EMBL/GenBank/DDBJ databases">
        <title>Genome sequence of Lichtheimia ornata CBS 291.66.</title>
        <authorList>
            <person name="Mohabir J.T."/>
            <person name="Shea T.P."/>
            <person name="Kurbessoian T."/>
            <person name="Berby B."/>
            <person name="Fontaine J."/>
            <person name="Livny J."/>
            <person name="Gnirke A."/>
            <person name="Stajich J.E."/>
            <person name="Cuomo C.A."/>
        </authorList>
    </citation>
    <scope>NUCLEOTIDE SEQUENCE [LARGE SCALE GENOMIC DNA]</scope>
    <source>
        <strain evidence="8">CBS 291.66</strain>
    </source>
</reference>
<feature type="region of interest" description="Disordered" evidence="6">
    <location>
        <begin position="151"/>
        <end position="186"/>
    </location>
</feature>
<feature type="domain" description="PARP-type" evidence="7">
    <location>
        <begin position="9"/>
        <end position="96"/>
    </location>
</feature>
<evidence type="ECO:0000313" key="9">
    <source>
        <dbReference type="Proteomes" id="UP001234581"/>
    </source>
</evidence>
<name>A0AAD7VCU5_9FUNG</name>
<dbReference type="PROSITE" id="PS50064">
    <property type="entry name" value="ZF_PARP_2"/>
    <property type="match status" value="1"/>
</dbReference>
<dbReference type="GO" id="GO:0003677">
    <property type="term" value="F:DNA binding"/>
    <property type="evidence" value="ECO:0007669"/>
    <property type="project" value="InterPro"/>
</dbReference>
<dbReference type="InterPro" id="IPR001510">
    <property type="entry name" value="Znf_PARP"/>
</dbReference>
<dbReference type="AlphaFoldDB" id="A0AAD7VCU5"/>
<sequence>MSDQGITTYSVEYREKPGAKCASCSKSILAKSLAASEIFRKSKTEKKKFAKHTWYHFKCWTVPDMVTKLPIEQLRGYPSLVEKDQRLVQQLIERGAGAKWEDSKEKEEDEEEPVDTEKPAKKKEKKRSKAADLTFGLTGVQVAPVKNVTKLASNAGKKRKAESIEKKKNEAPKEEPSLGKKDQLELESIAKEIQDALKKSKKAKK</sequence>
<accession>A0AAD7VCU5</accession>
<keyword evidence="3" id="KW-0863">Zinc-finger</keyword>
<dbReference type="RefSeq" id="XP_058347375.1">
    <property type="nucleotide sequence ID" value="XM_058482244.1"/>
</dbReference>
<dbReference type="Pfam" id="PF00645">
    <property type="entry name" value="zf-PARP"/>
    <property type="match status" value="1"/>
</dbReference>
<evidence type="ECO:0000256" key="5">
    <source>
        <dbReference type="ARBA" id="ARBA00023242"/>
    </source>
</evidence>
<proteinExistence type="predicted"/>
<dbReference type="Proteomes" id="UP001234581">
    <property type="component" value="Unassembled WGS sequence"/>
</dbReference>
<dbReference type="SUPFAM" id="SSF57716">
    <property type="entry name" value="Glucocorticoid receptor-like (DNA-binding domain)"/>
    <property type="match status" value="1"/>
</dbReference>
<comment type="subcellular location">
    <subcellularLocation>
        <location evidence="1">Nucleus</location>
    </subcellularLocation>
</comment>
<evidence type="ECO:0000256" key="3">
    <source>
        <dbReference type="ARBA" id="ARBA00022771"/>
    </source>
</evidence>
<evidence type="ECO:0000256" key="6">
    <source>
        <dbReference type="SAM" id="MobiDB-lite"/>
    </source>
</evidence>
<dbReference type="EMBL" id="JARTCD010000005">
    <property type="protein sequence ID" value="KAJ8662462.1"/>
    <property type="molecule type" value="Genomic_DNA"/>
</dbReference>